<dbReference type="AlphaFoldDB" id="A0AAV9RNM2"/>
<protein>
    <submittedName>
        <fullName evidence="1">Uncharacterized protein</fullName>
    </submittedName>
</protein>
<gene>
    <name evidence="1" type="ORF">CRENBAI_002824</name>
</gene>
<reference evidence="1 2" key="1">
    <citation type="submission" date="2021-06" db="EMBL/GenBank/DDBJ databases">
        <authorList>
            <person name="Palmer J.M."/>
        </authorList>
    </citation>
    <scope>NUCLEOTIDE SEQUENCE [LARGE SCALE GENOMIC DNA]</scope>
    <source>
        <strain evidence="1 2">MEX-2019</strain>
        <tissue evidence="1">Muscle</tissue>
    </source>
</reference>
<dbReference type="Proteomes" id="UP001311232">
    <property type="component" value="Unassembled WGS sequence"/>
</dbReference>
<sequence length="139" mass="15567">MPCVSQVSYMCCIMLSFHQTNVQNNVGEQHAKLSKKVMDSLEVISYPHSAKKAELQVFNAPGNHRIHLLSVSKLIIALDQTYESGVVCKLERFSKRVCQVVADFLHMEKGIHPWGNGSCVAKNATQPRLLLLVCQVNFL</sequence>
<organism evidence="1 2">
    <name type="scientific">Crenichthys baileyi</name>
    <name type="common">White River springfish</name>
    <dbReference type="NCBI Taxonomy" id="28760"/>
    <lineage>
        <taxon>Eukaryota</taxon>
        <taxon>Metazoa</taxon>
        <taxon>Chordata</taxon>
        <taxon>Craniata</taxon>
        <taxon>Vertebrata</taxon>
        <taxon>Euteleostomi</taxon>
        <taxon>Actinopterygii</taxon>
        <taxon>Neopterygii</taxon>
        <taxon>Teleostei</taxon>
        <taxon>Neoteleostei</taxon>
        <taxon>Acanthomorphata</taxon>
        <taxon>Ovalentaria</taxon>
        <taxon>Atherinomorphae</taxon>
        <taxon>Cyprinodontiformes</taxon>
        <taxon>Goodeidae</taxon>
        <taxon>Crenichthys</taxon>
    </lineage>
</organism>
<evidence type="ECO:0000313" key="2">
    <source>
        <dbReference type="Proteomes" id="UP001311232"/>
    </source>
</evidence>
<keyword evidence="2" id="KW-1185">Reference proteome</keyword>
<proteinExistence type="predicted"/>
<accession>A0AAV9RNM2</accession>
<dbReference type="EMBL" id="JAHHUM010001553">
    <property type="protein sequence ID" value="KAK5610591.1"/>
    <property type="molecule type" value="Genomic_DNA"/>
</dbReference>
<evidence type="ECO:0000313" key="1">
    <source>
        <dbReference type="EMBL" id="KAK5610591.1"/>
    </source>
</evidence>
<comment type="caution">
    <text evidence="1">The sequence shown here is derived from an EMBL/GenBank/DDBJ whole genome shotgun (WGS) entry which is preliminary data.</text>
</comment>
<name>A0AAV9RNM2_9TELE</name>